<dbReference type="EMBL" id="JABEZV010000007">
    <property type="protein sequence ID" value="MBA0716378.1"/>
    <property type="molecule type" value="Genomic_DNA"/>
</dbReference>
<protein>
    <submittedName>
        <fullName evidence="2">Uncharacterized protein</fullName>
    </submittedName>
</protein>
<sequence length="44" mass="5193">MNSVGGLSCWRHCCLLVLQSWARFCFSFLRPQVDHLYTFSLLTR</sequence>
<dbReference type="AlphaFoldDB" id="A0A7J8ZX47"/>
<accession>A0A7J8ZX47</accession>
<keyword evidence="1" id="KW-0732">Signal</keyword>
<reference evidence="2 3" key="1">
    <citation type="journal article" date="2019" name="Genome Biol. Evol.">
        <title>Insights into the evolution of the New World diploid cottons (Gossypium, subgenus Houzingenia) based on genome sequencing.</title>
        <authorList>
            <person name="Grover C.E."/>
            <person name="Arick M.A. 2nd"/>
            <person name="Thrash A."/>
            <person name="Conover J.L."/>
            <person name="Sanders W.S."/>
            <person name="Peterson D.G."/>
            <person name="Frelichowski J.E."/>
            <person name="Scheffler J.A."/>
            <person name="Scheffler B.E."/>
            <person name="Wendel J.F."/>
        </authorList>
    </citation>
    <scope>NUCLEOTIDE SEQUENCE [LARGE SCALE GENOMIC DNA]</scope>
    <source>
        <strain evidence="2">4</strain>
        <tissue evidence="2">Leaf</tissue>
    </source>
</reference>
<comment type="caution">
    <text evidence="2">The sequence shown here is derived from an EMBL/GenBank/DDBJ whole genome shotgun (WGS) entry which is preliminary data.</text>
</comment>
<name>A0A7J8ZX47_9ROSI</name>
<feature type="signal peptide" evidence="1">
    <location>
        <begin position="1"/>
        <end position="27"/>
    </location>
</feature>
<gene>
    <name evidence="2" type="ORF">Golax_015212</name>
</gene>
<organism evidence="2 3">
    <name type="scientific">Gossypium laxum</name>
    <dbReference type="NCBI Taxonomy" id="34288"/>
    <lineage>
        <taxon>Eukaryota</taxon>
        <taxon>Viridiplantae</taxon>
        <taxon>Streptophyta</taxon>
        <taxon>Embryophyta</taxon>
        <taxon>Tracheophyta</taxon>
        <taxon>Spermatophyta</taxon>
        <taxon>Magnoliopsida</taxon>
        <taxon>eudicotyledons</taxon>
        <taxon>Gunneridae</taxon>
        <taxon>Pentapetalae</taxon>
        <taxon>rosids</taxon>
        <taxon>malvids</taxon>
        <taxon>Malvales</taxon>
        <taxon>Malvaceae</taxon>
        <taxon>Malvoideae</taxon>
        <taxon>Gossypium</taxon>
    </lineage>
</organism>
<evidence type="ECO:0000313" key="3">
    <source>
        <dbReference type="Proteomes" id="UP000593574"/>
    </source>
</evidence>
<keyword evidence="3" id="KW-1185">Reference proteome</keyword>
<evidence type="ECO:0000313" key="2">
    <source>
        <dbReference type="EMBL" id="MBA0716378.1"/>
    </source>
</evidence>
<proteinExistence type="predicted"/>
<feature type="chain" id="PRO_5029872062" evidence="1">
    <location>
        <begin position="28"/>
        <end position="44"/>
    </location>
</feature>
<evidence type="ECO:0000256" key="1">
    <source>
        <dbReference type="SAM" id="SignalP"/>
    </source>
</evidence>
<dbReference type="Proteomes" id="UP000593574">
    <property type="component" value="Unassembled WGS sequence"/>
</dbReference>